<name>A0A4P7ICT4_9ACTN</name>
<dbReference type="KEGG" id="nsn:EXE58_01970"/>
<dbReference type="RefSeq" id="WP_135266326.1">
    <property type="nucleotide sequence ID" value="NZ_CP038436.1"/>
</dbReference>
<dbReference type="OrthoDB" id="1256785at2"/>
<feature type="domain" description="SnoaL-like" evidence="1">
    <location>
        <begin position="30"/>
        <end position="117"/>
    </location>
</feature>
<evidence type="ECO:0000313" key="2">
    <source>
        <dbReference type="EMBL" id="QBX54353.1"/>
    </source>
</evidence>
<keyword evidence="3" id="KW-1185">Reference proteome</keyword>
<dbReference type="Gene3D" id="3.10.450.50">
    <property type="match status" value="1"/>
</dbReference>
<evidence type="ECO:0000259" key="1">
    <source>
        <dbReference type="Pfam" id="PF12680"/>
    </source>
</evidence>
<dbReference type="AlphaFoldDB" id="A0A4P7ICT4"/>
<dbReference type="InterPro" id="IPR032710">
    <property type="entry name" value="NTF2-like_dom_sf"/>
</dbReference>
<dbReference type="EMBL" id="CP038436">
    <property type="protein sequence ID" value="QBX54353.1"/>
    <property type="molecule type" value="Genomic_DNA"/>
</dbReference>
<reference evidence="2 3" key="1">
    <citation type="submission" date="2019-03" db="EMBL/GenBank/DDBJ databases">
        <title>Three New Species of Nocardioides, Nocardioides euryhalodurans sp. nov., Nocardioides seonyuensis sp. nov. and Nocardioides eburneoflavus sp. nov. Iolated from Soil.</title>
        <authorList>
            <person name="Roh S.G."/>
            <person name="Lee C."/>
            <person name="Kim M.-K."/>
            <person name="Kim S.B."/>
        </authorList>
    </citation>
    <scope>NUCLEOTIDE SEQUENCE [LARGE SCALE GENOMIC DNA]</scope>
    <source>
        <strain evidence="2 3">MMS17-SY207-3</strain>
    </source>
</reference>
<dbReference type="Proteomes" id="UP000294853">
    <property type="component" value="Chromosome"/>
</dbReference>
<evidence type="ECO:0000313" key="3">
    <source>
        <dbReference type="Proteomes" id="UP000294853"/>
    </source>
</evidence>
<protein>
    <submittedName>
        <fullName evidence="2">Nuclear transport factor 2 family protein</fullName>
    </submittedName>
</protein>
<sequence>MTTTHADPAAFIQKFFTDFTTTALDPQADPASVVDRFHTVDVLEIADGVTIDRDRLIAHLGPIRKNLEDFTVEVHEAVAVGDRVAARFTIHAVMRDRRVETEVGFFGQFAPDGRLRRSHQVTRVVPG</sequence>
<gene>
    <name evidence="2" type="ORF">EXE58_01970</name>
</gene>
<dbReference type="Pfam" id="PF12680">
    <property type="entry name" value="SnoaL_2"/>
    <property type="match status" value="1"/>
</dbReference>
<dbReference type="SUPFAM" id="SSF54427">
    <property type="entry name" value="NTF2-like"/>
    <property type="match status" value="1"/>
</dbReference>
<organism evidence="2 3">
    <name type="scientific">Nocardioides seonyuensis</name>
    <dbReference type="NCBI Taxonomy" id="2518371"/>
    <lineage>
        <taxon>Bacteria</taxon>
        <taxon>Bacillati</taxon>
        <taxon>Actinomycetota</taxon>
        <taxon>Actinomycetes</taxon>
        <taxon>Propionibacteriales</taxon>
        <taxon>Nocardioidaceae</taxon>
        <taxon>Nocardioides</taxon>
    </lineage>
</organism>
<accession>A0A4P7ICT4</accession>
<proteinExistence type="predicted"/>
<dbReference type="InterPro" id="IPR037401">
    <property type="entry name" value="SnoaL-like"/>
</dbReference>